<keyword evidence="2" id="KW-1185">Reference proteome</keyword>
<dbReference type="GO" id="GO:0005975">
    <property type="term" value="P:carbohydrate metabolic process"/>
    <property type="evidence" value="ECO:0007669"/>
    <property type="project" value="InterPro"/>
</dbReference>
<dbReference type="AlphaFoldDB" id="A0AA35V7P0"/>
<dbReference type="InterPro" id="IPR000771">
    <property type="entry name" value="FBA_II"/>
</dbReference>
<dbReference type="InterPro" id="IPR013785">
    <property type="entry name" value="Aldolase_TIM"/>
</dbReference>
<reference evidence="1" key="1">
    <citation type="submission" date="2023-04" db="EMBL/GenBank/DDBJ databases">
        <authorList>
            <person name="Vijverberg K."/>
            <person name="Xiong W."/>
            <person name="Schranz E."/>
        </authorList>
    </citation>
    <scope>NUCLEOTIDE SEQUENCE</scope>
</reference>
<dbReference type="InterPro" id="IPR050246">
    <property type="entry name" value="Class_II_FBP_aldolase"/>
</dbReference>
<protein>
    <submittedName>
        <fullName evidence="1">Uncharacterized protein</fullName>
    </submittedName>
</protein>
<evidence type="ECO:0000313" key="1">
    <source>
        <dbReference type="EMBL" id="CAI9272351.1"/>
    </source>
</evidence>
<dbReference type="PANTHER" id="PTHR30304">
    <property type="entry name" value="D-TAGATOSE-1,6-BISPHOSPHATE ALDOLASE"/>
    <property type="match status" value="1"/>
</dbReference>
<sequence>MTYKEADVVTLLKITIEDPKDDYVILKEPEVLGSGNGRGSVGCCSLPSSSSSLRSCSSVGDGFWCSRWWWSKLILVLIFLDVVGIHPSALKHGGNPLVACCISAAKKATGSSRVAHAKGITVDAELGRLSRTKDDLTVEDYDAKLTDVNQAQEFIDDTGIDALAVCTANVHMKYPASGPKLRLQLLKVVEGFKGVRSCNKIESLSSVKLNLLKSITITSIFLADSYLSLLGKLNFD</sequence>
<proteinExistence type="predicted"/>
<name>A0AA35V7P0_LACSI</name>
<dbReference type="GO" id="GO:0008270">
    <property type="term" value="F:zinc ion binding"/>
    <property type="evidence" value="ECO:0007669"/>
    <property type="project" value="InterPro"/>
</dbReference>
<accession>A0AA35V7P0</accession>
<organism evidence="1 2">
    <name type="scientific">Lactuca saligna</name>
    <name type="common">Willowleaf lettuce</name>
    <dbReference type="NCBI Taxonomy" id="75948"/>
    <lineage>
        <taxon>Eukaryota</taxon>
        <taxon>Viridiplantae</taxon>
        <taxon>Streptophyta</taxon>
        <taxon>Embryophyta</taxon>
        <taxon>Tracheophyta</taxon>
        <taxon>Spermatophyta</taxon>
        <taxon>Magnoliopsida</taxon>
        <taxon>eudicotyledons</taxon>
        <taxon>Gunneridae</taxon>
        <taxon>Pentapetalae</taxon>
        <taxon>asterids</taxon>
        <taxon>campanulids</taxon>
        <taxon>Asterales</taxon>
        <taxon>Asteraceae</taxon>
        <taxon>Cichorioideae</taxon>
        <taxon>Cichorieae</taxon>
        <taxon>Lactucinae</taxon>
        <taxon>Lactuca</taxon>
    </lineage>
</organism>
<dbReference type="Gene3D" id="3.20.20.70">
    <property type="entry name" value="Aldolase class I"/>
    <property type="match status" value="1"/>
</dbReference>
<dbReference type="GO" id="GO:0016832">
    <property type="term" value="F:aldehyde-lyase activity"/>
    <property type="evidence" value="ECO:0007669"/>
    <property type="project" value="InterPro"/>
</dbReference>
<dbReference type="Proteomes" id="UP001177003">
    <property type="component" value="Chromosome 2"/>
</dbReference>
<gene>
    <name evidence="1" type="ORF">LSALG_LOCUS12580</name>
</gene>
<evidence type="ECO:0000313" key="2">
    <source>
        <dbReference type="Proteomes" id="UP001177003"/>
    </source>
</evidence>
<dbReference type="EMBL" id="OX465078">
    <property type="protein sequence ID" value="CAI9272351.1"/>
    <property type="molecule type" value="Genomic_DNA"/>
</dbReference>
<dbReference type="Pfam" id="PF01116">
    <property type="entry name" value="F_bP_aldolase"/>
    <property type="match status" value="1"/>
</dbReference>
<dbReference type="PANTHER" id="PTHR30304:SF0">
    <property type="entry name" value="D-TAGATOSE-1,6-BISPHOSPHATE ALDOLASE SUBUNIT GATY-RELATED"/>
    <property type="match status" value="1"/>
</dbReference>
<dbReference type="SUPFAM" id="SSF51569">
    <property type="entry name" value="Aldolase"/>
    <property type="match status" value="1"/>
</dbReference>